<gene>
    <name evidence="1" type="ORF">BBK36DRAFT_38350</name>
</gene>
<keyword evidence="2" id="KW-1185">Reference proteome</keyword>
<dbReference type="OrthoDB" id="4500473at2759"/>
<evidence type="ECO:0000313" key="1">
    <source>
        <dbReference type="EMBL" id="PTB65484.1"/>
    </source>
</evidence>
<dbReference type="AlphaFoldDB" id="A0A2T4B825"/>
<dbReference type="RefSeq" id="XP_024748804.1">
    <property type="nucleotide sequence ID" value="XM_024898049.1"/>
</dbReference>
<name>A0A2T4B825_9HYPO</name>
<organism evidence="1 2">
    <name type="scientific">Trichoderma citrinoviride</name>
    <dbReference type="NCBI Taxonomy" id="58853"/>
    <lineage>
        <taxon>Eukaryota</taxon>
        <taxon>Fungi</taxon>
        <taxon>Dikarya</taxon>
        <taxon>Ascomycota</taxon>
        <taxon>Pezizomycotina</taxon>
        <taxon>Sordariomycetes</taxon>
        <taxon>Hypocreomycetidae</taxon>
        <taxon>Hypocreales</taxon>
        <taxon>Hypocreaceae</taxon>
        <taxon>Trichoderma</taxon>
    </lineage>
</organism>
<feature type="non-terminal residue" evidence="1">
    <location>
        <position position="1"/>
    </location>
</feature>
<dbReference type="EMBL" id="KZ680215">
    <property type="protein sequence ID" value="PTB65484.1"/>
    <property type="molecule type" value="Genomic_DNA"/>
</dbReference>
<feature type="non-terminal residue" evidence="1">
    <location>
        <position position="233"/>
    </location>
</feature>
<evidence type="ECO:0000313" key="2">
    <source>
        <dbReference type="Proteomes" id="UP000241546"/>
    </source>
</evidence>
<sequence length="233" mass="25519">TYLLAPNFTSESDGPIRIGNIIADPFHPTKSLSTPINLPPTTTHTDFNCSISHATSTSLQGSVWAKFLENATGNISRKVSQDMSLEFTMDSLETIRLKQDPLDEEEVIKRIMEPKVQGAIKAGLSGAATVYMITGLKVANGFCMNRRVTTSARKMSINMGFPVVAGVGIGADAGVLYSKSRSESFQSGESIIFAYQLHSIGRKSWWDRQIEVDVYAPKCAFMNADVEAEEQEE</sequence>
<reference evidence="2" key="1">
    <citation type="submission" date="2016-07" db="EMBL/GenBank/DDBJ databases">
        <title>Multiple horizontal gene transfer events from other fungi enriched the ability of initially mycotrophic Trichoderma (Ascomycota) to feed on dead plant biomass.</title>
        <authorList>
            <consortium name="DOE Joint Genome Institute"/>
            <person name="Atanasova L."/>
            <person name="Chenthamara K."/>
            <person name="Zhang J."/>
            <person name="Grujic M."/>
            <person name="Henrissat B."/>
            <person name="Kuo A."/>
            <person name="Aerts A."/>
            <person name="Salamov A."/>
            <person name="Lipzen A."/>
            <person name="Labutti K."/>
            <person name="Barry K."/>
            <person name="Miao Y."/>
            <person name="Rahimi M.J."/>
            <person name="Shen Q."/>
            <person name="Grigoriev I.V."/>
            <person name="Kubicek C.P."/>
            <person name="Druzhinina I.S."/>
        </authorList>
    </citation>
    <scope>NUCLEOTIDE SEQUENCE [LARGE SCALE GENOMIC DNA]</scope>
    <source>
        <strain evidence="2">TUCIM 6016</strain>
    </source>
</reference>
<dbReference type="GeneID" id="36606167"/>
<dbReference type="Proteomes" id="UP000241546">
    <property type="component" value="Unassembled WGS sequence"/>
</dbReference>
<accession>A0A2T4B825</accession>
<proteinExistence type="predicted"/>
<protein>
    <submittedName>
        <fullName evidence="1">Uncharacterized protein</fullName>
    </submittedName>
</protein>